<feature type="domain" description="Response regulatory" evidence="2">
    <location>
        <begin position="7"/>
        <end position="138"/>
    </location>
</feature>
<dbReference type="InterPro" id="IPR011006">
    <property type="entry name" value="CheY-like_superfamily"/>
</dbReference>
<organism evidence="3 4">
    <name type="scientific">Paraflavitalea soli</name>
    <dbReference type="NCBI Taxonomy" id="2315862"/>
    <lineage>
        <taxon>Bacteria</taxon>
        <taxon>Pseudomonadati</taxon>
        <taxon>Bacteroidota</taxon>
        <taxon>Chitinophagia</taxon>
        <taxon>Chitinophagales</taxon>
        <taxon>Chitinophagaceae</taxon>
        <taxon>Paraflavitalea</taxon>
    </lineage>
</organism>
<dbReference type="SUPFAM" id="SSF52172">
    <property type="entry name" value="CheY-like"/>
    <property type="match status" value="1"/>
</dbReference>
<gene>
    <name evidence="3" type="ORF">D3H65_08290</name>
</gene>
<dbReference type="Proteomes" id="UP000263900">
    <property type="component" value="Chromosome"/>
</dbReference>
<keyword evidence="1" id="KW-0597">Phosphoprotein</keyword>
<proteinExistence type="predicted"/>
<dbReference type="KEGG" id="pseg:D3H65_08290"/>
<dbReference type="PROSITE" id="PS50110">
    <property type="entry name" value="RESPONSE_REGULATORY"/>
    <property type="match status" value="1"/>
</dbReference>
<dbReference type="Pfam" id="PF00072">
    <property type="entry name" value="Response_reg"/>
    <property type="match status" value="1"/>
</dbReference>
<dbReference type="RefSeq" id="WP_119049868.1">
    <property type="nucleotide sequence ID" value="NZ_CP032157.1"/>
</dbReference>
<dbReference type="AlphaFoldDB" id="A0A3B7MU15"/>
<dbReference type="InterPro" id="IPR052893">
    <property type="entry name" value="TCS_response_regulator"/>
</dbReference>
<evidence type="ECO:0000259" key="2">
    <source>
        <dbReference type="PROSITE" id="PS50110"/>
    </source>
</evidence>
<keyword evidence="4" id="KW-1185">Reference proteome</keyword>
<dbReference type="GO" id="GO:0000160">
    <property type="term" value="P:phosphorelay signal transduction system"/>
    <property type="evidence" value="ECO:0007669"/>
    <property type="project" value="InterPro"/>
</dbReference>
<name>A0A3B7MU15_9BACT</name>
<sequence>MKRKLDCVLLIDDDEPTNFLNKMIIEETGCVNEVKVTQSALEALEYLAGKQQGAAGGKPPTPELIFLDINMPAMDGWEFLERYARLSPEQKASIIVVMLTTSFNPEDESKASRIGYISSYRNKPLTQDIIMGILEEHFGWQES</sequence>
<accession>A0A3B7MU15</accession>
<dbReference type="EMBL" id="CP032157">
    <property type="protein sequence ID" value="AXY73981.1"/>
    <property type="molecule type" value="Genomic_DNA"/>
</dbReference>
<dbReference type="PANTHER" id="PTHR44520">
    <property type="entry name" value="RESPONSE REGULATOR RCP1-RELATED"/>
    <property type="match status" value="1"/>
</dbReference>
<protein>
    <submittedName>
        <fullName evidence="3">Response regulator</fullName>
    </submittedName>
</protein>
<evidence type="ECO:0000313" key="3">
    <source>
        <dbReference type="EMBL" id="AXY73981.1"/>
    </source>
</evidence>
<evidence type="ECO:0000313" key="4">
    <source>
        <dbReference type="Proteomes" id="UP000263900"/>
    </source>
</evidence>
<dbReference type="InterPro" id="IPR001789">
    <property type="entry name" value="Sig_transdc_resp-reg_receiver"/>
</dbReference>
<feature type="modified residue" description="4-aspartylphosphate" evidence="1">
    <location>
        <position position="68"/>
    </location>
</feature>
<dbReference type="OrthoDB" id="1121174at2"/>
<evidence type="ECO:0000256" key="1">
    <source>
        <dbReference type="PROSITE-ProRule" id="PRU00169"/>
    </source>
</evidence>
<dbReference type="PANTHER" id="PTHR44520:SF2">
    <property type="entry name" value="RESPONSE REGULATOR RCP1"/>
    <property type="match status" value="1"/>
</dbReference>
<dbReference type="Gene3D" id="3.40.50.2300">
    <property type="match status" value="1"/>
</dbReference>
<dbReference type="SMART" id="SM00448">
    <property type="entry name" value="REC"/>
    <property type="match status" value="1"/>
</dbReference>
<reference evidence="3 4" key="1">
    <citation type="submission" date="2018-09" db="EMBL/GenBank/DDBJ databases">
        <title>Genome sequencing of strain 6GH32-13.</title>
        <authorList>
            <person name="Weon H.-Y."/>
            <person name="Heo J."/>
            <person name="Kwon S.-W."/>
        </authorList>
    </citation>
    <scope>NUCLEOTIDE SEQUENCE [LARGE SCALE GENOMIC DNA]</scope>
    <source>
        <strain evidence="3 4">5GH32-13</strain>
    </source>
</reference>